<keyword evidence="1" id="KW-1133">Transmembrane helix</keyword>
<dbReference type="InParanoid" id="Q22385"/>
<feature type="transmembrane region" description="Helical" evidence="1">
    <location>
        <begin position="177"/>
        <end position="201"/>
    </location>
</feature>
<dbReference type="EMBL" id="BX284605">
    <property type="protein sequence ID" value="CAA96685.2"/>
    <property type="molecule type" value="Genomic_DNA"/>
</dbReference>
<dbReference type="AlphaFoldDB" id="Q22385"/>
<feature type="signal peptide" evidence="2">
    <location>
        <begin position="1"/>
        <end position="21"/>
    </location>
</feature>
<evidence type="ECO:0000313" key="4">
    <source>
        <dbReference type="Proteomes" id="UP000001940"/>
    </source>
</evidence>
<dbReference type="HOGENOM" id="CLU_101517_0_0_1"/>
<keyword evidence="4" id="KW-1185">Reference proteome</keyword>
<name>Q22385_CAEEL</name>
<dbReference type="eggNOG" id="ENOG502RAAX">
    <property type="taxonomic scope" value="Eukaryota"/>
</dbReference>
<dbReference type="WormBase" id="T11A5.5">
    <property type="protein sequence ID" value="CE53066"/>
    <property type="gene ID" value="WBGene00011704"/>
    <property type="gene designation" value="sdz-31"/>
</dbReference>
<dbReference type="KEGG" id="cel:CELE_T11A5.5"/>
<dbReference type="PaxDb" id="6239-T11A5.5"/>
<gene>
    <name evidence="3 5" type="primary">sdz-31</name>
    <name evidence="3" type="ORF">CELE_T11A5.5</name>
    <name evidence="5" type="ORF">T11A5.5</name>
</gene>
<organism evidence="3 4">
    <name type="scientific">Caenorhabditis elegans</name>
    <dbReference type="NCBI Taxonomy" id="6239"/>
    <lineage>
        <taxon>Eukaryota</taxon>
        <taxon>Metazoa</taxon>
        <taxon>Ecdysozoa</taxon>
        <taxon>Nematoda</taxon>
        <taxon>Chromadorea</taxon>
        <taxon>Rhabditida</taxon>
        <taxon>Rhabditina</taxon>
        <taxon>Rhabditomorpha</taxon>
        <taxon>Rhabditoidea</taxon>
        <taxon>Rhabditidae</taxon>
        <taxon>Peloderinae</taxon>
        <taxon>Caenorhabditis</taxon>
    </lineage>
</organism>
<dbReference type="InterPro" id="IPR013788">
    <property type="entry name" value="Hemocyanin/hexamerin"/>
</dbReference>
<dbReference type="GO" id="GO:0007369">
    <property type="term" value="P:gastrulation"/>
    <property type="evidence" value="ECO:0000315"/>
    <property type="project" value="WormBase"/>
</dbReference>
<dbReference type="STRING" id="6239.T11A5.5.1"/>
<dbReference type="InterPro" id="IPR053132">
    <property type="entry name" value="Mesendoderm_Regulator"/>
</dbReference>
<accession>Q22385</accession>
<dbReference type="PANTHER" id="PTHR35855:SF3">
    <property type="entry name" value="SKN-1 DEPENDENT ZYGOTIC TRANSCRIPT"/>
    <property type="match status" value="1"/>
</dbReference>
<sequence length="262" mass="29371">MSSITVFSVILILTIFPLVFTSGHLRLEFTSSENKFLRLITDYSNETLQLTMGEKKTSSFHPTNEQDTIRIGLSTLNRDPVFYKFKLENTGQHLRNIFDQDDVVVFIQSVFECDEGFFGSKCLLKKAPSTSTIASKMTSTTTMTTTTTTITTSTESEKQASSKGAGLSMGLEHYNSIIIVVLVIIIITLLILIAVFAVLLFSSRSQNQHIIIAGRKSASKCKKLDFEGFEGKSFERSNDFQYEEPRYTAAPFGSFFSKQSEY</sequence>
<protein>
    <submittedName>
        <fullName evidence="3">SKN-1 Dependent Zygotic transcript</fullName>
    </submittedName>
</protein>
<evidence type="ECO:0000313" key="3">
    <source>
        <dbReference type="EMBL" id="CAA96685.2"/>
    </source>
</evidence>
<keyword evidence="2" id="KW-0732">Signal</keyword>
<dbReference type="PANTHER" id="PTHR35855">
    <property type="entry name" value="PROTEIN CBG11437-RELATED"/>
    <property type="match status" value="1"/>
</dbReference>
<dbReference type="RefSeq" id="NP_505547.2">
    <property type="nucleotide sequence ID" value="NM_073146.4"/>
</dbReference>
<dbReference type="FunCoup" id="Q22385">
    <property type="interactions" value="308"/>
</dbReference>
<dbReference type="GeneID" id="188407"/>
<dbReference type="OrthoDB" id="5851446at2759"/>
<dbReference type="Bgee" id="WBGene00011704">
    <property type="expression patterns" value="Expressed in embryo and 2 other cell types or tissues"/>
</dbReference>
<dbReference type="UCSC" id="T11A5.5">
    <property type="organism name" value="c. elegans"/>
</dbReference>
<evidence type="ECO:0000256" key="2">
    <source>
        <dbReference type="SAM" id="SignalP"/>
    </source>
</evidence>
<feature type="chain" id="PRO_5019743085" evidence="2">
    <location>
        <begin position="22"/>
        <end position="262"/>
    </location>
</feature>
<dbReference type="PIR" id="T24824">
    <property type="entry name" value="T24824"/>
</dbReference>
<dbReference type="Proteomes" id="UP000001940">
    <property type="component" value="Chromosome V"/>
</dbReference>
<keyword evidence="1" id="KW-0812">Transmembrane</keyword>
<evidence type="ECO:0000313" key="5">
    <source>
        <dbReference type="WormBase" id="T11A5.5"/>
    </source>
</evidence>
<proteinExistence type="predicted"/>
<dbReference type="CTD" id="188407"/>
<dbReference type="AGR" id="WB:WBGene00011704"/>
<dbReference type="PROSITE" id="PS00210">
    <property type="entry name" value="HEMOCYANIN_2"/>
    <property type="match status" value="1"/>
</dbReference>
<keyword evidence="1" id="KW-0472">Membrane</keyword>
<evidence type="ECO:0000256" key="1">
    <source>
        <dbReference type="SAM" id="Phobius"/>
    </source>
</evidence>
<reference evidence="3 4" key="1">
    <citation type="journal article" date="1998" name="Science">
        <title>Genome sequence of the nematode C. elegans: a platform for investigating biology.</title>
        <authorList>
            <consortium name="The C. elegans sequencing consortium"/>
            <person name="Sulson J.E."/>
            <person name="Waterston R."/>
        </authorList>
    </citation>
    <scope>NUCLEOTIDE SEQUENCE [LARGE SCALE GENOMIC DNA]</scope>
    <source>
        <strain evidence="3 4">Bristol N2</strain>
    </source>
</reference>